<dbReference type="EMBL" id="MU273592">
    <property type="protein sequence ID" value="KAI0031125.1"/>
    <property type="molecule type" value="Genomic_DNA"/>
</dbReference>
<proteinExistence type="predicted"/>
<comment type="caution">
    <text evidence="1">The sequence shown here is derived from an EMBL/GenBank/DDBJ whole genome shotgun (WGS) entry which is preliminary data.</text>
</comment>
<keyword evidence="2" id="KW-1185">Reference proteome</keyword>
<evidence type="ECO:0000313" key="2">
    <source>
        <dbReference type="Proteomes" id="UP000814128"/>
    </source>
</evidence>
<accession>A0ACB8QHH3</accession>
<dbReference type="Proteomes" id="UP000814128">
    <property type="component" value="Unassembled WGS sequence"/>
</dbReference>
<evidence type="ECO:0000313" key="1">
    <source>
        <dbReference type="EMBL" id="KAI0031125.1"/>
    </source>
</evidence>
<organism evidence="1 2">
    <name type="scientific">Vararia minispora EC-137</name>
    <dbReference type="NCBI Taxonomy" id="1314806"/>
    <lineage>
        <taxon>Eukaryota</taxon>
        <taxon>Fungi</taxon>
        <taxon>Dikarya</taxon>
        <taxon>Basidiomycota</taxon>
        <taxon>Agaricomycotina</taxon>
        <taxon>Agaricomycetes</taxon>
        <taxon>Russulales</taxon>
        <taxon>Lachnocladiaceae</taxon>
        <taxon>Vararia</taxon>
    </lineage>
</organism>
<name>A0ACB8QHH3_9AGAM</name>
<protein>
    <submittedName>
        <fullName evidence="1">NAD(P)-binding protein</fullName>
    </submittedName>
</protein>
<reference evidence="1" key="1">
    <citation type="submission" date="2021-02" db="EMBL/GenBank/DDBJ databases">
        <authorList>
            <consortium name="DOE Joint Genome Institute"/>
            <person name="Ahrendt S."/>
            <person name="Looney B.P."/>
            <person name="Miyauchi S."/>
            <person name="Morin E."/>
            <person name="Drula E."/>
            <person name="Courty P.E."/>
            <person name="Chicoki N."/>
            <person name="Fauchery L."/>
            <person name="Kohler A."/>
            <person name="Kuo A."/>
            <person name="Labutti K."/>
            <person name="Pangilinan J."/>
            <person name="Lipzen A."/>
            <person name="Riley R."/>
            <person name="Andreopoulos W."/>
            <person name="He G."/>
            <person name="Johnson J."/>
            <person name="Barry K.W."/>
            <person name="Grigoriev I.V."/>
            <person name="Nagy L."/>
            <person name="Hibbett D."/>
            <person name="Henrissat B."/>
            <person name="Matheny P.B."/>
            <person name="Labbe J."/>
            <person name="Martin F."/>
        </authorList>
    </citation>
    <scope>NUCLEOTIDE SEQUENCE</scope>
    <source>
        <strain evidence="1">EC-137</strain>
    </source>
</reference>
<sequence length="304" mass="32644">MIVLTGATGGLGSQVLKHIVNLVPASDIVISTTDPGRVRASDMIPPGVEVREGDFLRPATLPAAFAGADALLLVSYPSIAHSLRVSAHKNAIDAARAAGVRRVFYTSLAFGDSSSVAVMRAHLDTEAYLKQSGLAYTIIREGTYAEVAPLFFGFFNPSTSTEVYVPGDGPVAWAARDDLGEATAKIVAGDAFPNATVLLSGPGKNVLTLAQLAEFFSTQLGREVRLHVVSVDEYVRRHTNALEPRGDPDFLREWATTYDALIRGDLGVVDPLLERMLGRPARTMADCMKDLLKGEGEENERYAK</sequence>
<reference evidence="1" key="2">
    <citation type="journal article" date="2022" name="New Phytol.">
        <title>Evolutionary transition to the ectomycorrhizal habit in the genomes of a hyperdiverse lineage of mushroom-forming fungi.</title>
        <authorList>
            <person name="Looney B."/>
            <person name="Miyauchi S."/>
            <person name="Morin E."/>
            <person name="Drula E."/>
            <person name="Courty P.E."/>
            <person name="Kohler A."/>
            <person name="Kuo A."/>
            <person name="LaButti K."/>
            <person name="Pangilinan J."/>
            <person name="Lipzen A."/>
            <person name="Riley R."/>
            <person name="Andreopoulos W."/>
            <person name="He G."/>
            <person name="Johnson J."/>
            <person name="Nolan M."/>
            <person name="Tritt A."/>
            <person name="Barry K.W."/>
            <person name="Grigoriev I.V."/>
            <person name="Nagy L.G."/>
            <person name="Hibbett D."/>
            <person name="Henrissat B."/>
            <person name="Matheny P.B."/>
            <person name="Labbe J."/>
            <person name="Martin F.M."/>
        </authorList>
    </citation>
    <scope>NUCLEOTIDE SEQUENCE</scope>
    <source>
        <strain evidence="1">EC-137</strain>
    </source>
</reference>
<gene>
    <name evidence="1" type="ORF">K488DRAFT_52768</name>
</gene>